<name>A0AB38NXT5_9ENTR</name>
<dbReference type="EMBL" id="QGAL01000015">
    <property type="protein sequence ID" value="TKK13048.1"/>
    <property type="molecule type" value="Genomic_DNA"/>
</dbReference>
<dbReference type="RefSeq" id="WP_050141318.1">
    <property type="nucleotide sequence ID" value="NZ_QGAL01000015.1"/>
</dbReference>
<evidence type="ECO:0000313" key="2">
    <source>
        <dbReference type="Proteomes" id="UP000306327"/>
    </source>
</evidence>
<accession>A0AB38NXT5</accession>
<comment type="caution">
    <text evidence="1">The sequence shown here is derived from an EMBL/GenBank/DDBJ whole genome shotgun (WGS) entry which is preliminary data.</text>
</comment>
<sequence length="90" mass="10276">MMDDLKETIRLRCAFCRSEQFALPYTDYSPPGHSFVVCANCGRENDVTSLLINAKSKGMEIARAYADGLVEQMKKDFVNSFKNNKYIKIK</sequence>
<protein>
    <submittedName>
        <fullName evidence="1">Uncharacterized protein</fullName>
    </submittedName>
</protein>
<gene>
    <name evidence="1" type="ORF">EcCFBP13530_23255</name>
</gene>
<reference evidence="1 2" key="1">
    <citation type="journal article" date="2019" name="Sci. Rep.">
        <title>Differences in resource use lead to coexistence of seed-transmitted microbial populations.</title>
        <authorList>
            <person name="Torres-Cortes G."/>
            <person name="Garcia B.J."/>
            <person name="Compant S."/>
            <person name="Rezki S."/>
            <person name="Jones P."/>
            <person name="Preveaux A."/>
            <person name="Briand M."/>
            <person name="Roulet A."/>
            <person name="Bouchez O."/>
            <person name="Jacobson D."/>
            <person name="Barret M."/>
        </authorList>
    </citation>
    <scope>NUCLEOTIDE SEQUENCE [LARGE SCALE GENOMIC DNA]</scope>
    <source>
        <strain evidence="1 2">CFBP13530</strain>
    </source>
</reference>
<dbReference type="Proteomes" id="UP000306327">
    <property type="component" value="Unassembled WGS sequence"/>
</dbReference>
<evidence type="ECO:0000313" key="1">
    <source>
        <dbReference type="EMBL" id="TKK13048.1"/>
    </source>
</evidence>
<organism evidence="1 2">
    <name type="scientific">Enterobacter cancerogenus</name>
    <dbReference type="NCBI Taxonomy" id="69218"/>
    <lineage>
        <taxon>Bacteria</taxon>
        <taxon>Pseudomonadati</taxon>
        <taxon>Pseudomonadota</taxon>
        <taxon>Gammaproteobacteria</taxon>
        <taxon>Enterobacterales</taxon>
        <taxon>Enterobacteriaceae</taxon>
        <taxon>Enterobacter</taxon>
        <taxon>Enterobacter cloacae complex</taxon>
    </lineage>
</organism>
<proteinExistence type="predicted"/>
<dbReference type="AlphaFoldDB" id="A0AB38NXT5"/>